<comment type="subcellular location">
    <subcellularLocation>
        <location evidence="1">Cell membrane</location>
        <topology evidence="1">Peripheral membrane protein</topology>
        <orientation evidence="1">Cytoplasmic side</orientation>
    </subcellularLocation>
</comment>
<dbReference type="AlphaFoldDB" id="A0A7Y0HY79"/>
<reference evidence="2 3" key="1">
    <citation type="submission" date="2020-02" db="EMBL/GenBank/DDBJ databases">
        <title>Characterization of phylogenetic diversity of novel bifidobacterial species isolated in Czech ZOOs.</title>
        <authorList>
            <person name="Lugli G.A."/>
            <person name="Vera N.B."/>
            <person name="Ventura M."/>
        </authorList>
    </citation>
    <scope>NUCLEOTIDE SEQUENCE [LARGE SCALE GENOMIC DNA]</scope>
    <source>
        <strain evidence="2 3">DSM 109958</strain>
    </source>
</reference>
<keyword evidence="3" id="KW-1185">Reference proteome</keyword>
<keyword evidence="1" id="KW-1003">Cell membrane</keyword>
<accession>A0A7Y0HY79</accession>
<dbReference type="GO" id="GO:0005886">
    <property type="term" value="C:plasma membrane"/>
    <property type="evidence" value="ECO:0007669"/>
    <property type="project" value="UniProtKB-SubCell"/>
</dbReference>
<dbReference type="NCBIfam" id="TIGR00278">
    <property type="entry name" value="membrane protein insertion efficiency factor YidD"/>
    <property type="match status" value="1"/>
</dbReference>
<proteinExistence type="inferred from homology"/>
<dbReference type="Proteomes" id="UP000588277">
    <property type="component" value="Unassembled WGS sequence"/>
</dbReference>
<gene>
    <name evidence="2" type="ORF">G1C96_1593</name>
</gene>
<evidence type="ECO:0000313" key="3">
    <source>
        <dbReference type="Proteomes" id="UP000588277"/>
    </source>
</evidence>
<dbReference type="HAMAP" id="MF_00386">
    <property type="entry name" value="UPF0161_YidD"/>
    <property type="match status" value="1"/>
</dbReference>
<name>A0A7Y0HY79_9BIFI</name>
<protein>
    <recommendedName>
        <fullName evidence="1">Putative membrane protein insertion efficiency factor</fullName>
    </recommendedName>
</protein>
<dbReference type="InterPro" id="IPR002696">
    <property type="entry name" value="Membr_insert_effic_factor_YidD"/>
</dbReference>
<dbReference type="PANTHER" id="PTHR33383:SF1">
    <property type="entry name" value="MEMBRANE PROTEIN INSERTION EFFICIENCY FACTOR-RELATED"/>
    <property type="match status" value="1"/>
</dbReference>
<comment type="caution">
    <text evidence="2">The sequence shown here is derived from an EMBL/GenBank/DDBJ whole genome shotgun (WGS) entry which is preliminary data.</text>
</comment>
<evidence type="ECO:0000256" key="1">
    <source>
        <dbReference type="HAMAP-Rule" id="MF_00386"/>
    </source>
</evidence>
<dbReference type="EMBL" id="JAAIIH010000014">
    <property type="protein sequence ID" value="NMN01011.1"/>
    <property type="molecule type" value="Genomic_DNA"/>
</dbReference>
<sequence>MTSLPGRIMTAAIRGYQRWISPLSPPRCRYYPTCSAYAVTAIRRFGALRGGVLAALRIARCWPWNPGGIDDVPRRFSLFYRFTWSKAHEEPRVTPAAWDSPESKE</sequence>
<dbReference type="PANTHER" id="PTHR33383">
    <property type="entry name" value="MEMBRANE PROTEIN INSERTION EFFICIENCY FACTOR-RELATED"/>
    <property type="match status" value="1"/>
</dbReference>
<evidence type="ECO:0000313" key="2">
    <source>
        <dbReference type="EMBL" id="NMN01011.1"/>
    </source>
</evidence>
<comment type="function">
    <text evidence="1">Could be involved in insertion of integral membrane proteins into the membrane.</text>
</comment>
<organism evidence="2 3">
    <name type="scientific">Bifidobacterium moraviense</name>
    <dbReference type="NCBI Taxonomy" id="2675323"/>
    <lineage>
        <taxon>Bacteria</taxon>
        <taxon>Bacillati</taxon>
        <taxon>Actinomycetota</taxon>
        <taxon>Actinomycetes</taxon>
        <taxon>Bifidobacteriales</taxon>
        <taxon>Bifidobacteriaceae</taxon>
        <taxon>Bifidobacterium</taxon>
    </lineage>
</organism>
<dbReference type="SMART" id="SM01234">
    <property type="entry name" value="Haemolytic"/>
    <property type="match status" value="1"/>
</dbReference>
<comment type="similarity">
    <text evidence="1">Belongs to the UPF0161 family.</text>
</comment>
<dbReference type="RefSeq" id="WP_205832100.1">
    <property type="nucleotide sequence ID" value="NZ_JAAIIH010000014.1"/>
</dbReference>
<keyword evidence="1" id="KW-0472">Membrane</keyword>
<dbReference type="Pfam" id="PF01809">
    <property type="entry name" value="YidD"/>
    <property type="match status" value="1"/>
</dbReference>